<dbReference type="SUPFAM" id="SSF55681">
    <property type="entry name" value="Class II aaRS and biotin synthetases"/>
    <property type="match status" value="1"/>
</dbReference>
<dbReference type="PANTHER" id="PTHR11777">
    <property type="entry name" value="ALANYL-TRNA SYNTHETASE"/>
    <property type="match status" value="1"/>
</dbReference>
<organism evidence="15 16">
    <name type="scientific">Desulfoprunum benzoelyticum</name>
    <dbReference type="NCBI Taxonomy" id="1506996"/>
    <lineage>
        <taxon>Bacteria</taxon>
        <taxon>Pseudomonadati</taxon>
        <taxon>Thermodesulfobacteriota</taxon>
        <taxon>Desulfobulbia</taxon>
        <taxon>Desulfobulbales</taxon>
        <taxon>Desulfobulbaceae</taxon>
        <taxon>Desulfoprunum</taxon>
    </lineage>
</organism>
<dbReference type="SUPFAM" id="SSF50447">
    <property type="entry name" value="Translation proteins"/>
    <property type="match status" value="1"/>
</dbReference>
<name>A0A840UQN0_9BACT</name>
<evidence type="ECO:0000256" key="3">
    <source>
        <dbReference type="ARBA" id="ARBA00022555"/>
    </source>
</evidence>
<dbReference type="PROSITE" id="PS50860">
    <property type="entry name" value="AA_TRNA_LIGASE_II_ALA"/>
    <property type="match status" value="1"/>
</dbReference>
<dbReference type="Proteomes" id="UP000539642">
    <property type="component" value="Unassembled WGS sequence"/>
</dbReference>
<keyword evidence="16" id="KW-1185">Reference proteome</keyword>
<evidence type="ECO:0000256" key="11">
    <source>
        <dbReference type="ARBA" id="ARBA00023146"/>
    </source>
</evidence>
<comment type="similarity">
    <text evidence="2 12">Belongs to the class-II aminoacyl-tRNA synthetase family.</text>
</comment>
<evidence type="ECO:0000256" key="1">
    <source>
        <dbReference type="ARBA" id="ARBA00004496"/>
    </source>
</evidence>
<evidence type="ECO:0000256" key="6">
    <source>
        <dbReference type="ARBA" id="ARBA00022741"/>
    </source>
</evidence>
<evidence type="ECO:0000313" key="16">
    <source>
        <dbReference type="Proteomes" id="UP000539642"/>
    </source>
</evidence>
<dbReference type="Gene3D" id="2.40.30.130">
    <property type="match status" value="1"/>
</dbReference>
<dbReference type="EMBL" id="JACHEO010000002">
    <property type="protein sequence ID" value="MBB5346933.1"/>
    <property type="molecule type" value="Genomic_DNA"/>
</dbReference>
<gene>
    <name evidence="12" type="primary">alaS</name>
    <name evidence="15" type="ORF">HNQ81_000643</name>
</gene>
<dbReference type="InterPro" id="IPR018163">
    <property type="entry name" value="Thr/Ala-tRNA-synth_IIc_edit"/>
</dbReference>
<comment type="subcellular location">
    <subcellularLocation>
        <location evidence="1 12">Cytoplasm</location>
    </subcellularLocation>
</comment>
<evidence type="ECO:0000256" key="4">
    <source>
        <dbReference type="ARBA" id="ARBA00022598"/>
    </source>
</evidence>
<comment type="function">
    <text evidence="12">Catalyzes the attachment of alanine to tRNA(Ala) in a two-step reaction: alanine is first activated by ATP to form Ala-AMP and then transferred to the acceptor end of tRNA(Ala). Also edits incorrectly charged Ser-tRNA(Ala) and Gly-tRNA(Ala) via its editing domain.</text>
</comment>
<dbReference type="Pfam" id="PF01411">
    <property type="entry name" value="tRNA-synt_2c"/>
    <property type="match status" value="1"/>
</dbReference>
<dbReference type="InterPro" id="IPR018165">
    <property type="entry name" value="Ala-tRNA-synth_IIc_core"/>
</dbReference>
<dbReference type="GO" id="GO:0005829">
    <property type="term" value="C:cytosol"/>
    <property type="evidence" value="ECO:0007669"/>
    <property type="project" value="TreeGrafter"/>
</dbReference>
<dbReference type="NCBIfam" id="TIGR00344">
    <property type="entry name" value="alaS"/>
    <property type="match status" value="1"/>
</dbReference>
<dbReference type="FunFam" id="3.10.310.40:FF:000001">
    <property type="entry name" value="Alanine--tRNA ligase"/>
    <property type="match status" value="1"/>
</dbReference>
<dbReference type="SUPFAM" id="SSF55186">
    <property type="entry name" value="ThrRS/AlaRS common domain"/>
    <property type="match status" value="1"/>
</dbReference>
<evidence type="ECO:0000256" key="9">
    <source>
        <dbReference type="ARBA" id="ARBA00022884"/>
    </source>
</evidence>
<reference evidence="15 16" key="1">
    <citation type="submission" date="2020-08" db="EMBL/GenBank/DDBJ databases">
        <title>Genomic Encyclopedia of Type Strains, Phase IV (KMG-IV): sequencing the most valuable type-strain genomes for metagenomic binning, comparative biology and taxonomic classification.</title>
        <authorList>
            <person name="Goeker M."/>
        </authorList>
    </citation>
    <scope>NUCLEOTIDE SEQUENCE [LARGE SCALE GENOMIC DNA]</scope>
    <source>
        <strain evidence="15 16">DSM 28570</strain>
    </source>
</reference>
<dbReference type="AlphaFoldDB" id="A0A840UQN0"/>
<dbReference type="Pfam" id="PF07973">
    <property type="entry name" value="tRNA_SAD"/>
    <property type="match status" value="1"/>
</dbReference>
<keyword evidence="10 12" id="KW-0648">Protein biosynthesis</keyword>
<dbReference type="FunFam" id="3.30.930.10:FF:000004">
    <property type="entry name" value="Alanine--tRNA ligase"/>
    <property type="match status" value="1"/>
</dbReference>
<keyword evidence="3 12" id="KW-0820">tRNA-binding</keyword>
<dbReference type="EC" id="6.1.1.7" evidence="12"/>
<dbReference type="HAMAP" id="MF_00036_B">
    <property type="entry name" value="Ala_tRNA_synth_B"/>
    <property type="match status" value="1"/>
</dbReference>
<dbReference type="GO" id="GO:0045892">
    <property type="term" value="P:negative regulation of DNA-templated transcription"/>
    <property type="evidence" value="ECO:0007669"/>
    <property type="project" value="TreeGrafter"/>
</dbReference>
<dbReference type="Gene3D" id="3.30.54.20">
    <property type="match status" value="1"/>
</dbReference>
<evidence type="ECO:0000256" key="7">
    <source>
        <dbReference type="ARBA" id="ARBA00022833"/>
    </source>
</evidence>
<evidence type="ECO:0000256" key="8">
    <source>
        <dbReference type="ARBA" id="ARBA00022840"/>
    </source>
</evidence>
<dbReference type="PRINTS" id="PR00980">
    <property type="entry name" value="TRNASYNTHALA"/>
</dbReference>
<dbReference type="SUPFAM" id="SSF101353">
    <property type="entry name" value="Putative anticodon-binding domain of alanyl-tRNA synthetase (AlaRS)"/>
    <property type="match status" value="1"/>
</dbReference>
<dbReference type="InterPro" id="IPR018164">
    <property type="entry name" value="Ala-tRNA-synth_IIc_N"/>
</dbReference>
<dbReference type="FunFam" id="3.30.980.10:FF:000004">
    <property type="entry name" value="Alanine--tRNA ligase, cytoplasmic"/>
    <property type="match status" value="1"/>
</dbReference>
<dbReference type="PANTHER" id="PTHR11777:SF9">
    <property type="entry name" value="ALANINE--TRNA LIGASE, CYTOPLASMIC"/>
    <property type="match status" value="1"/>
</dbReference>
<evidence type="ECO:0000256" key="10">
    <source>
        <dbReference type="ARBA" id="ARBA00022917"/>
    </source>
</evidence>
<dbReference type="GO" id="GO:0008270">
    <property type="term" value="F:zinc ion binding"/>
    <property type="evidence" value="ECO:0007669"/>
    <property type="project" value="UniProtKB-UniRule"/>
</dbReference>
<keyword evidence="9 12" id="KW-0694">RNA-binding</keyword>
<protein>
    <recommendedName>
        <fullName evidence="12">Alanine--tRNA ligase</fullName>
        <ecNumber evidence="12">6.1.1.7</ecNumber>
    </recommendedName>
    <alternativeName>
        <fullName evidence="12">Alanyl-tRNA synthetase</fullName>
        <shortName evidence="12">AlaRS</shortName>
    </alternativeName>
</protein>
<dbReference type="InterPro" id="IPR050058">
    <property type="entry name" value="Ala-tRNA_ligase"/>
</dbReference>
<dbReference type="Gene3D" id="3.30.930.10">
    <property type="entry name" value="Bira Bifunctional Protein, Domain 2"/>
    <property type="match status" value="1"/>
</dbReference>
<evidence type="ECO:0000256" key="12">
    <source>
        <dbReference type="HAMAP-Rule" id="MF_00036"/>
    </source>
</evidence>
<keyword evidence="12" id="KW-0963">Cytoplasm</keyword>
<keyword evidence="11 12" id="KW-0030">Aminoacyl-tRNA synthetase</keyword>
<dbReference type="FunFam" id="3.30.54.20:FF:000001">
    <property type="entry name" value="Alanine--tRNA ligase"/>
    <property type="match status" value="1"/>
</dbReference>
<sequence length="882" mass="96440">MKGSEIRSKFLRFFEGKGHTVVDSSPLVPKDDPTLLFTNAGMVQFKMVFMGEDKRPYSKAVTSQRCVRAGGKHNDLENVGYTARHHTFFEMLGNFSFGDYFKEDAIRYAWQFLTRELGLPPEKLWVSVFEDDDEAFDLWEKVEGLPKGRIVRMGEKDNFWAMGDTGPCGPCSEIHIDQGVEAGCGRSDCALGCDCDRFLELWNLVFMQFNRAEDGSMTPLPKPSIDTGMGLERVAAVLQGKLTNYDSDLFAPIIAKLEQLSGKRYKEHNGDDTAMRVIADHARATAFLVADGVLPSNEGRGYVLRRIMRRAVRYGRNLGLTTNFLEQVVETVVVSMGAAYPVLEGATSLLAKVVRNEEERFRETLEHGLQLLEEEIAKLESASARILPGAFVFKLYDTYGFPYDIVRDIANERRLVIDEAGYQAAMTGQRRQSRSSRKDEGLRLREDGIKSLIEAGVATTFVGYDCLEIESEIKGLIDDGGACVDDLGAGNQAKVIVARTPFYAESGGQVGDSGEIRWANGKAEVKTTSLEGEAIVLHDAVIVEGQLAVGQKVTLAVTNESRKEVAAHHSATHLLHAALTQVLGDHVRQAGSLVGPGRLRFDFTHFSPLSQEEIERVEDIVNEQIRADFLIRTRILAKEEAIREGARALFGEKYADDVRVVNIGEVSMELCGGTHAGSSGEIGLFKILSENGIAAGIRRIEAVAGRTAFEYVRKVCRRDSEIGRLLNAREEEAPSKITSLLHNQKQLEKQIADLSTRLAATRLDGLLEKTIDVAGVKVLALELSLDSAKTLREVGDKVRDLLQSGVAVLGGEIEGKAAILALVSKDLTARIQAGDLVRQVAAIVGGKGGGRPDMAQAGGPLTDKIGEAIASVPMIVGAILKK</sequence>
<keyword evidence="6 12" id="KW-0547">Nucleotide-binding</keyword>
<dbReference type="Gene3D" id="3.30.980.10">
    <property type="entry name" value="Threonyl-trna Synthetase, Chain A, domain 2"/>
    <property type="match status" value="1"/>
</dbReference>
<dbReference type="InterPro" id="IPR009000">
    <property type="entry name" value="Transl_B-barrel_sf"/>
</dbReference>
<comment type="cofactor">
    <cofactor evidence="12">
        <name>Zn(2+)</name>
        <dbReference type="ChEBI" id="CHEBI:29105"/>
    </cofactor>
    <text evidence="12">Binds 1 zinc ion per subunit.</text>
</comment>
<keyword evidence="13" id="KW-0175">Coiled coil</keyword>
<dbReference type="InterPro" id="IPR012947">
    <property type="entry name" value="tRNA_SAD"/>
</dbReference>
<dbReference type="Pfam" id="PF02272">
    <property type="entry name" value="DHHA1"/>
    <property type="match status" value="1"/>
</dbReference>
<dbReference type="GO" id="GO:0002161">
    <property type="term" value="F:aminoacyl-tRNA deacylase activity"/>
    <property type="evidence" value="ECO:0007669"/>
    <property type="project" value="TreeGrafter"/>
</dbReference>
<feature type="domain" description="Alanyl-transfer RNA synthetases family profile" evidence="14">
    <location>
        <begin position="1"/>
        <end position="714"/>
    </location>
</feature>
<feature type="binding site" evidence="12">
    <location>
        <position position="675"/>
    </location>
    <ligand>
        <name>Zn(2+)</name>
        <dbReference type="ChEBI" id="CHEBI:29105"/>
    </ligand>
</feature>
<dbReference type="InterPro" id="IPR002318">
    <property type="entry name" value="Ala-tRNA-lgiase_IIc"/>
</dbReference>
<dbReference type="GO" id="GO:0005524">
    <property type="term" value="F:ATP binding"/>
    <property type="evidence" value="ECO:0007669"/>
    <property type="project" value="UniProtKB-UniRule"/>
</dbReference>
<dbReference type="Gene3D" id="3.10.310.40">
    <property type="match status" value="1"/>
</dbReference>
<dbReference type="InterPro" id="IPR023033">
    <property type="entry name" value="Ala_tRNA_ligase_euk/bac"/>
</dbReference>
<dbReference type="InterPro" id="IPR045864">
    <property type="entry name" value="aa-tRNA-synth_II/BPL/LPL"/>
</dbReference>
<dbReference type="SMART" id="SM00863">
    <property type="entry name" value="tRNA_SAD"/>
    <property type="match status" value="1"/>
</dbReference>
<evidence type="ECO:0000313" key="15">
    <source>
        <dbReference type="EMBL" id="MBB5346933.1"/>
    </source>
</evidence>
<comment type="catalytic activity">
    <reaction evidence="12">
        <text>tRNA(Ala) + L-alanine + ATP = L-alanyl-tRNA(Ala) + AMP + diphosphate</text>
        <dbReference type="Rhea" id="RHEA:12540"/>
        <dbReference type="Rhea" id="RHEA-COMP:9657"/>
        <dbReference type="Rhea" id="RHEA-COMP:9923"/>
        <dbReference type="ChEBI" id="CHEBI:30616"/>
        <dbReference type="ChEBI" id="CHEBI:33019"/>
        <dbReference type="ChEBI" id="CHEBI:57972"/>
        <dbReference type="ChEBI" id="CHEBI:78442"/>
        <dbReference type="ChEBI" id="CHEBI:78497"/>
        <dbReference type="ChEBI" id="CHEBI:456215"/>
        <dbReference type="EC" id="6.1.1.7"/>
    </reaction>
</comment>
<feature type="binding site" evidence="12">
    <location>
        <position position="671"/>
    </location>
    <ligand>
        <name>Zn(2+)</name>
        <dbReference type="ChEBI" id="CHEBI:29105"/>
    </ligand>
</feature>
<comment type="caution">
    <text evidence="15">The sequence shown here is derived from an EMBL/GenBank/DDBJ whole genome shotgun (WGS) entry which is preliminary data.</text>
</comment>
<evidence type="ECO:0000256" key="13">
    <source>
        <dbReference type="SAM" id="Coils"/>
    </source>
</evidence>
<feature type="binding site" evidence="12">
    <location>
        <position position="573"/>
    </location>
    <ligand>
        <name>Zn(2+)</name>
        <dbReference type="ChEBI" id="CHEBI:29105"/>
    </ligand>
</feature>
<dbReference type="Gene3D" id="6.10.250.550">
    <property type="match status" value="1"/>
</dbReference>
<accession>A0A840UQN0</accession>
<dbReference type="CDD" id="cd00673">
    <property type="entry name" value="AlaRS_core"/>
    <property type="match status" value="1"/>
</dbReference>
<feature type="binding site" evidence="12">
    <location>
        <position position="569"/>
    </location>
    <ligand>
        <name>Zn(2+)</name>
        <dbReference type="ChEBI" id="CHEBI:29105"/>
    </ligand>
</feature>
<keyword evidence="5 12" id="KW-0479">Metal-binding</keyword>
<evidence type="ECO:0000256" key="2">
    <source>
        <dbReference type="ARBA" id="ARBA00008226"/>
    </source>
</evidence>
<keyword evidence="8 12" id="KW-0067">ATP-binding</keyword>
<dbReference type="GO" id="GO:0004813">
    <property type="term" value="F:alanine-tRNA ligase activity"/>
    <property type="evidence" value="ECO:0007669"/>
    <property type="project" value="UniProtKB-UniRule"/>
</dbReference>
<keyword evidence="4 12" id="KW-0436">Ligase</keyword>
<proteinExistence type="inferred from homology"/>
<evidence type="ECO:0000256" key="5">
    <source>
        <dbReference type="ARBA" id="ARBA00022723"/>
    </source>
</evidence>
<dbReference type="InterPro" id="IPR018162">
    <property type="entry name" value="Ala-tRNA-ligase_IIc_anticod-bd"/>
</dbReference>
<dbReference type="InterPro" id="IPR003156">
    <property type="entry name" value="DHHA1_dom"/>
</dbReference>
<comment type="domain">
    <text evidence="12">Consists of three domains; the N-terminal catalytic domain, the editing domain and the C-terminal C-Ala domain. The editing domain removes incorrectly charged amino acids, while the C-Ala domain, along with tRNA(Ala), serves as a bridge to cooperatively bring together the editing and aminoacylation centers thus stimulating deacylation of misacylated tRNAs.</text>
</comment>
<keyword evidence="7 12" id="KW-0862">Zinc</keyword>
<dbReference type="FunFam" id="2.40.30.130:FF:000001">
    <property type="entry name" value="Alanine--tRNA ligase"/>
    <property type="match status" value="1"/>
</dbReference>
<evidence type="ECO:0000259" key="14">
    <source>
        <dbReference type="PROSITE" id="PS50860"/>
    </source>
</evidence>
<dbReference type="GO" id="GO:0006419">
    <property type="term" value="P:alanyl-tRNA aminoacylation"/>
    <property type="evidence" value="ECO:0007669"/>
    <property type="project" value="UniProtKB-UniRule"/>
</dbReference>
<dbReference type="RefSeq" id="WP_183348255.1">
    <property type="nucleotide sequence ID" value="NZ_JACHEO010000002.1"/>
</dbReference>
<feature type="coiled-coil region" evidence="13">
    <location>
        <begin position="737"/>
        <end position="764"/>
    </location>
</feature>
<dbReference type="GO" id="GO:0000049">
    <property type="term" value="F:tRNA binding"/>
    <property type="evidence" value="ECO:0007669"/>
    <property type="project" value="UniProtKB-KW"/>
</dbReference>